<accession>M5DST7</accession>
<dbReference type="RefSeq" id="WP_015487003.1">
    <property type="nucleotide sequence ID" value="NC_020888.1"/>
</dbReference>
<evidence type="ECO:0000256" key="4">
    <source>
        <dbReference type="ARBA" id="ARBA00022801"/>
    </source>
</evidence>
<keyword evidence="9" id="KW-1185">Reference proteome</keyword>
<dbReference type="InterPro" id="IPR003951">
    <property type="entry name" value="Peptidase_C58"/>
</dbReference>
<dbReference type="InterPro" id="IPR006473">
    <property type="entry name" value="Peptidase_C58_Yopt"/>
</dbReference>
<dbReference type="SUPFAM" id="SSF54001">
    <property type="entry name" value="Cysteine proteinases"/>
    <property type="match status" value="1"/>
</dbReference>
<keyword evidence="6" id="KW-0843">Virulence</keyword>
<proteinExistence type="predicted"/>
<dbReference type="CDD" id="cd20498">
    <property type="entry name" value="C58_YopT"/>
    <property type="match status" value="1"/>
</dbReference>
<dbReference type="AlphaFoldDB" id="M5DST7"/>
<dbReference type="Proteomes" id="UP000011866">
    <property type="component" value="Chromosome"/>
</dbReference>
<evidence type="ECO:0000256" key="3">
    <source>
        <dbReference type="ARBA" id="ARBA00022670"/>
    </source>
</evidence>
<sequence length="217" mass="25465">MPHRAYPLNNVQQLADNFQGHCTWDFSQGFPLHFIQAPTGNGICMGLSCHWIKYHALDDSLVTHLGAYRIPNTRTFIPFNHNEYQRISQWQNNLATFPDWRMGYQNWFRNQGIGIHSSTRIPMNSGALKTELERIQGGHVLIILDGQRANGSHAISAYIGQNGEDVCFFDPNYGEYWFQNRNDFFFFLHLFSNFCYGHNHQRHTGFNRYEIVRLYRQ</sequence>
<dbReference type="GO" id="GO:0006508">
    <property type="term" value="P:proteolysis"/>
    <property type="evidence" value="ECO:0007669"/>
    <property type="project" value="UniProtKB-KW"/>
</dbReference>
<reference evidence="8 9" key="1">
    <citation type="journal article" date="2013" name="Genome Announc.">
        <title>Genome Sequence of Thalassolituus oleivorans MIL-1 (DSM 14913T).</title>
        <authorList>
            <person name="Golyshin P.N."/>
            <person name="Werner J."/>
            <person name="Chernikova T.N."/>
            <person name="Tran H."/>
            <person name="Ferrer M."/>
            <person name="Yakimov M.M."/>
            <person name="Teeling H."/>
            <person name="Golyshina O.V."/>
        </authorList>
    </citation>
    <scope>NUCLEOTIDE SEQUENCE [LARGE SCALE GENOMIC DNA]</scope>
    <source>
        <strain evidence="8 9">MIL-1</strain>
    </source>
</reference>
<evidence type="ECO:0000259" key="7">
    <source>
        <dbReference type="Pfam" id="PF03543"/>
    </source>
</evidence>
<protein>
    <recommendedName>
        <fullName evidence="7">Peptidase C58 YopT-type domain-containing protein</fullName>
    </recommendedName>
</protein>
<dbReference type="KEGG" id="tol:TOL_1861"/>
<dbReference type="Pfam" id="PF03543">
    <property type="entry name" value="Peptidase_C58"/>
    <property type="match status" value="1"/>
</dbReference>
<dbReference type="GeneID" id="79176709"/>
<keyword evidence="4" id="KW-0378">Hydrolase</keyword>
<organism evidence="8 9">
    <name type="scientific">Thalassolituus oleivorans MIL-1</name>
    <dbReference type="NCBI Taxonomy" id="1298593"/>
    <lineage>
        <taxon>Bacteria</taxon>
        <taxon>Pseudomonadati</taxon>
        <taxon>Pseudomonadota</taxon>
        <taxon>Gammaproteobacteria</taxon>
        <taxon>Oceanospirillales</taxon>
        <taxon>Oceanospirillaceae</taxon>
        <taxon>Thalassolituus</taxon>
    </lineage>
</organism>
<evidence type="ECO:0000313" key="8">
    <source>
        <dbReference type="EMBL" id="CCU72277.1"/>
    </source>
</evidence>
<dbReference type="GO" id="GO:0004197">
    <property type="term" value="F:cysteine-type endopeptidase activity"/>
    <property type="evidence" value="ECO:0007669"/>
    <property type="project" value="InterPro"/>
</dbReference>
<evidence type="ECO:0000313" key="9">
    <source>
        <dbReference type="Proteomes" id="UP000011866"/>
    </source>
</evidence>
<comment type="subcellular location">
    <subcellularLocation>
        <location evidence="1">Secreted</location>
    </subcellularLocation>
</comment>
<dbReference type="EMBL" id="HF680312">
    <property type="protein sequence ID" value="CCU72277.1"/>
    <property type="molecule type" value="Genomic_DNA"/>
</dbReference>
<feature type="domain" description="Peptidase C58 YopT-type" evidence="7">
    <location>
        <begin position="18"/>
        <end position="207"/>
    </location>
</feature>
<keyword evidence="5" id="KW-0788">Thiol protease</keyword>
<evidence type="ECO:0000256" key="2">
    <source>
        <dbReference type="ARBA" id="ARBA00022525"/>
    </source>
</evidence>
<gene>
    <name evidence="8" type="ORF">TOL_1861</name>
</gene>
<name>M5DST7_9GAMM</name>
<dbReference type="InterPro" id="IPR038765">
    <property type="entry name" value="Papain-like_cys_pep_sf"/>
</dbReference>
<keyword evidence="3" id="KW-0645">Protease</keyword>
<keyword evidence="2" id="KW-0964">Secreted</keyword>
<evidence type="ECO:0000256" key="5">
    <source>
        <dbReference type="ARBA" id="ARBA00022807"/>
    </source>
</evidence>
<dbReference type="HOGENOM" id="CLU_1271773_0_0_6"/>
<dbReference type="PRINTS" id="PR01376">
    <property type="entry name" value="BACSURFANTGN"/>
</dbReference>
<evidence type="ECO:0000256" key="6">
    <source>
        <dbReference type="ARBA" id="ARBA00023026"/>
    </source>
</evidence>
<dbReference type="GO" id="GO:0005576">
    <property type="term" value="C:extracellular region"/>
    <property type="evidence" value="ECO:0007669"/>
    <property type="project" value="UniProtKB-SubCell"/>
</dbReference>
<dbReference type="Gene3D" id="3.90.70.20">
    <property type="match status" value="1"/>
</dbReference>
<evidence type="ECO:0000256" key="1">
    <source>
        <dbReference type="ARBA" id="ARBA00004613"/>
    </source>
</evidence>